<comment type="catalytic activity">
    <reaction evidence="1 5 6">
        <text>[protein]-peptidylproline (omega=180) = [protein]-peptidylproline (omega=0)</text>
        <dbReference type="Rhea" id="RHEA:16237"/>
        <dbReference type="Rhea" id="RHEA-COMP:10747"/>
        <dbReference type="Rhea" id="RHEA-COMP:10748"/>
        <dbReference type="ChEBI" id="CHEBI:83833"/>
        <dbReference type="ChEBI" id="CHEBI:83834"/>
        <dbReference type="EC" id="5.2.1.8"/>
    </reaction>
</comment>
<evidence type="ECO:0000259" key="7">
    <source>
        <dbReference type="PROSITE" id="PS50059"/>
    </source>
</evidence>
<dbReference type="KEGG" id="slom:PXH66_19415"/>
<evidence type="ECO:0000256" key="6">
    <source>
        <dbReference type="RuleBase" id="RU003915"/>
    </source>
</evidence>
<comment type="similarity">
    <text evidence="2 6">Belongs to the FKBP-type PPIase family.</text>
</comment>
<dbReference type="PANTHER" id="PTHR43811">
    <property type="entry name" value="FKBP-TYPE PEPTIDYL-PROLYL CIS-TRANS ISOMERASE FKPA"/>
    <property type="match status" value="1"/>
</dbReference>
<name>A0AAE9ZSP8_9BACT</name>
<dbReference type="Proteomes" id="UP001218638">
    <property type="component" value="Chromosome"/>
</dbReference>
<proteinExistence type="inferred from homology"/>
<keyword evidence="4 5" id="KW-0413">Isomerase</keyword>
<feature type="domain" description="PPIase FKBP-type" evidence="7">
    <location>
        <begin position="84"/>
        <end position="165"/>
    </location>
</feature>
<dbReference type="InterPro" id="IPR046357">
    <property type="entry name" value="PPIase_dom_sf"/>
</dbReference>
<accession>A0AAE9ZSP8</accession>
<dbReference type="EC" id="5.2.1.8" evidence="6"/>
<protein>
    <recommendedName>
        <fullName evidence="6">Peptidyl-prolyl cis-trans isomerase</fullName>
        <ecNumber evidence="6">5.2.1.8</ecNumber>
    </recommendedName>
</protein>
<organism evidence="8 9">
    <name type="scientific">Synoicihabitans lomoniglobus</name>
    <dbReference type="NCBI Taxonomy" id="2909285"/>
    <lineage>
        <taxon>Bacteria</taxon>
        <taxon>Pseudomonadati</taxon>
        <taxon>Verrucomicrobiota</taxon>
        <taxon>Opitutia</taxon>
        <taxon>Opitutales</taxon>
        <taxon>Opitutaceae</taxon>
        <taxon>Synoicihabitans</taxon>
    </lineage>
</organism>
<keyword evidence="9" id="KW-1185">Reference proteome</keyword>
<evidence type="ECO:0000256" key="1">
    <source>
        <dbReference type="ARBA" id="ARBA00000971"/>
    </source>
</evidence>
<evidence type="ECO:0000256" key="2">
    <source>
        <dbReference type="ARBA" id="ARBA00006577"/>
    </source>
</evidence>
<dbReference type="AlphaFoldDB" id="A0AAE9ZSP8"/>
<dbReference type="Gene3D" id="3.10.50.40">
    <property type="match status" value="1"/>
</dbReference>
<dbReference type="PANTHER" id="PTHR43811:SF19">
    <property type="entry name" value="39 KDA FK506-BINDING NUCLEAR PROTEIN"/>
    <property type="match status" value="1"/>
</dbReference>
<dbReference type="GO" id="GO:0003755">
    <property type="term" value="F:peptidyl-prolyl cis-trans isomerase activity"/>
    <property type="evidence" value="ECO:0007669"/>
    <property type="project" value="UniProtKB-UniRule"/>
</dbReference>
<dbReference type="Pfam" id="PF00254">
    <property type="entry name" value="FKBP_C"/>
    <property type="match status" value="1"/>
</dbReference>
<evidence type="ECO:0000256" key="4">
    <source>
        <dbReference type="ARBA" id="ARBA00023235"/>
    </source>
</evidence>
<evidence type="ECO:0000256" key="5">
    <source>
        <dbReference type="PROSITE-ProRule" id="PRU00277"/>
    </source>
</evidence>
<gene>
    <name evidence="8" type="ORF">PXH66_19415</name>
</gene>
<dbReference type="PROSITE" id="PS50059">
    <property type="entry name" value="FKBP_PPIASE"/>
    <property type="match status" value="1"/>
</dbReference>
<reference evidence="8" key="1">
    <citation type="submission" date="2023-03" db="EMBL/GenBank/DDBJ databases">
        <title>Lomoglobus Profundus gen. nov., sp. nov., a novel member of the phylum Verrucomicrobia, isolated from deep-marine sediment of South China Sea.</title>
        <authorList>
            <person name="Ahmad T."/>
            <person name="Ishaq S.E."/>
            <person name="Wang F."/>
        </authorList>
    </citation>
    <scope>NUCLEOTIDE SEQUENCE</scope>
    <source>
        <strain evidence="8">LMO-M01</strain>
    </source>
</reference>
<dbReference type="RefSeq" id="WP_330930852.1">
    <property type="nucleotide sequence ID" value="NZ_CP119075.1"/>
</dbReference>
<evidence type="ECO:0000256" key="3">
    <source>
        <dbReference type="ARBA" id="ARBA00023110"/>
    </source>
</evidence>
<evidence type="ECO:0000313" key="9">
    <source>
        <dbReference type="Proteomes" id="UP001218638"/>
    </source>
</evidence>
<sequence>MKSIIATIVIIAAVVGGLWWFTDQQNQRAQAEAEVARLAAIENTRAERLALFGEAALAEGIEWSDTGMGMLRIEEGTGSRPYPGAYVKFNYVVRLKDGVEVQRTEKPTEARIGQMVPGMSSGLQQMKTGGRAVLFIPPKLGYGGSAYGPIPANAGLIFEVELLPN</sequence>
<dbReference type="InterPro" id="IPR001179">
    <property type="entry name" value="PPIase_FKBP_dom"/>
</dbReference>
<dbReference type="SUPFAM" id="SSF54534">
    <property type="entry name" value="FKBP-like"/>
    <property type="match status" value="1"/>
</dbReference>
<dbReference type="EMBL" id="CP119075">
    <property type="protein sequence ID" value="WED64515.1"/>
    <property type="molecule type" value="Genomic_DNA"/>
</dbReference>
<evidence type="ECO:0000313" key="8">
    <source>
        <dbReference type="EMBL" id="WED64515.1"/>
    </source>
</evidence>
<keyword evidence="3 5" id="KW-0697">Rotamase</keyword>